<proteinExistence type="predicted"/>
<protein>
    <submittedName>
        <fullName evidence="1">Uncharacterized protein</fullName>
    </submittedName>
</protein>
<comment type="caution">
    <text evidence="1">The sequence shown here is derived from an EMBL/GenBank/DDBJ whole genome shotgun (WGS) entry which is preliminary data.</text>
</comment>
<dbReference type="Gene3D" id="1.25.40.20">
    <property type="entry name" value="Ankyrin repeat-containing domain"/>
    <property type="match status" value="1"/>
</dbReference>
<dbReference type="PANTHER" id="PTHR10039">
    <property type="entry name" value="AMELOGENIN"/>
    <property type="match status" value="1"/>
</dbReference>
<evidence type="ECO:0000313" key="2">
    <source>
        <dbReference type="Proteomes" id="UP001148614"/>
    </source>
</evidence>
<reference evidence="1" key="1">
    <citation type="submission" date="2022-07" db="EMBL/GenBank/DDBJ databases">
        <title>Genome Sequence of Xylaria arbuscula.</title>
        <authorList>
            <person name="Buettner E."/>
        </authorList>
    </citation>
    <scope>NUCLEOTIDE SEQUENCE</scope>
    <source>
        <strain evidence="1">VT107</strain>
    </source>
</reference>
<dbReference type="Proteomes" id="UP001148614">
    <property type="component" value="Unassembled WGS sequence"/>
</dbReference>
<name>A0A9W8NA27_9PEZI</name>
<keyword evidence="2" id="KW-1185">Reference proteome</keyword>
<organism evidence="1 2">
    <name type="scientific">Xylaria arbuscula</name>
    <dbReference type="NCBI Taxonomy" id="114810"/>
    <lineage>
        <taxon>Eukaryota</taxon>
        <taxon>Fungi</taxon>
        <taxon>Dikarya</taxon>
        <taxon>Ascomycota</taxon>
        <taxon>Pezizomycotina</taxon>
        <taxon>Sordariomycetes</taxon>
        <taxon>Xylariomycetidae</taxon>
        <taxon>Xylariales</taxon>
        <taxon>Xylariaceae</taxon>
        <taxon>Xylaria</taxon>
    </lineage>
</organism>
<sequence length="539" mass="61184">MRKFITDEINSRNNRTWQKSIFFQDDGTSRRRLEKALYETAGGMFRWVEIWLGIFFPVNRKPIRQPAHAMNLLADLEKLNSLDRLAKLEGDKAEHSTRSPRNQLSEAYRKLWDHNGDEQYKDLQVTAFRIVMGALEALSPQALLEAISLIHPDALLELDELQGLYHNFLKVDSQGSLTFEHHSAKLFISEIKEGDPSVQIFSETKCNLFLADLIIDAIKRHNYPIWSNSGIDLVYWRLILSGSSGLKGNDLSHELDKSFCEINRALFSGYIMIHWMDHWRSCGNDSQFVHRIMDLSQHSGPSLEGLVLTTSYLRHYLYQRYNPPLVVEAVISQRRQHGRNEEATHSVCHFLLLVALGISPFTRDDTPRPRLSPGFDIDDITSNNLGSTAMHIACRMGSVAIVTDLLEYTWAEMGSCAYFLEAMDYQSSTLIVYLRSIPPTKVFEDIIKIMLEFEQKEAPQVFHHGLSVSRLLYGNAGETGDYEIIAIIVHNSSDAFLEWIFSTYTPSPGEASLSRALVEVVGRGSAKLARTLLGKGADL</sequence>
<dbReference type="AlphaFoldDB" id="A0A9W8NA27"/>
<dbReference type="VEuPathDB" id="FungiDB:F4678DRAFT_312854"/>
<gene>
    <name evidence="1" type="ORF">NPX13_g7404</name>
</gene>
<dbReference type="InterPro" id="IPR036770">
    <property type="entry name" value="Ankyrin_rpt-contain_sf"/>
</dbReference>
<dbReference type="PANTHER" id="PTHR10039:SF16">
    <property type="entry name" value="GPI INOSITOL-DEACYLASE"/>
    <property type="match status" value="1"/>
</dbReference>
<accession>A0A9W8NA27</accession>
<evidence type="ECO:0000313" key="1">
    <source>
        <dbReference type="EMBL" id="KAJ3565711.1"/>
    </source>
</evidence>
<dbReference type="EMBL" id="JANPWZ010001452">
    <property type="protein sequence ID" value="KAJ3565711.1"/>
    <property type="molecule type" value="Genomic_DNA"/>
</dbReference>